<dbReference type="Gene3D" id="2.40.30.170">
    <property type="match status" value="1"/>
</dbReference>
<feature type="domain" description="Multidrug resistance protein MdtA-like barrel-sandwich hybrid" evidence="3">
    <location>
        <begin position="53"/>
        <end position="190"/>
    </location>
</feature>
<dbReference type="Gene3D" id="2.40.50.100">
    <property type="match status" value="1"/>
</dbReference>
<organism evidence="5 6">
    <name type="scientific">Methylobacterium hispanicum</name>
    <dbReference type="NCBI Taxonomy" id="270350"/>
    <lineage>
        <taxon>Bacteria</taxon>
        <taxon>Pseudomonadati</taxon>
        <taxon>Pseudomonadota</taxon>
        <taxon>Alphaproteobacteria</taxon>
        <taxon>Hyphomicrobiales</taxon>
        <taxon>Methylobacteriaceae</taxon>
        <taxon>Methylobacterium</taxon>
    </lineage>
</organism>
<dbReference type="AlphaFoldDB" id="A0AAV4ZUV4"/>
<dbReference type="Proteomes" id="UP001055247">
    <property type="component" value="Unassembled WGS sequence"/>
</dbReference>
<sequence>MARRRTTRPRRVRRLLAAGVVLAVSAAAAALVWIYLDARPWTRDGRVRVQVSNMAPQISGQIVELRIADNQFVHKGDVLYVIDPFDYKVALDRARAELENRAADLQVRQVQAERRAALTTLSTSIEEKQRYAGMAKQAQAAYDLAQAQLAQAKVNLERTQVRSAVNGYVNNLLLRVGDFATTGTPNVSVIDSDSYWIDGYFEETKMRNVRVGADAEIRLMGYDEPLRGRVDSITRGISTLNATPSTQGLPSVNPVYTWVRLAQRVPVRIRIEHLPAQIPLVAGTTATIDIRTGTWEPGGGLAGLIDALRGRAVPAGDPAQTPPVRGTATPARIPGPSMPSPVPVDHAAPGIAPGMTQPPDQPRAGQGRR</sequence>
<feature type="domain" description="p-hydroxybenzoic acid efflux pump subunit AaeA-like beta-barrel" evidence="4">
    <location>
        <begin position="194"/>
        <end position="290"/>
    </location>
</feature>
<dbReference type="InterPro" id="IPR050393">
    <property type="entry name" value="MFP_Efflux_Pump"/>
</dbReference>
<keyword evidence="6" id="KW-1185">Reference proteome</keyword>
<dbReference type="Pfam" id="PF25963">
    <property type="entry name" value="Beta-barrel_AAEA"/>
    <property type="match status" value="1"/>
</dbReference>
<evidence type="ECO:0000313" key="5">
    <source>
        <dbReference type="EMBL" id="GJD91649.1"/>
    </source>
</evidence>
<feature type="region of interest" description="Disordered" evidence="2">
    <location>
        <begin position="313"/>
        <end position="369"/>
    </location>
</feature>
<dbReference type="InterPro" id="IPR058625">
    <property type="entry name" value="MdtA-like_BSH"/>
</dbReference>
<comment type="caution">
    <text evidence="5">The sequence shown here is derived from an EMBL/GenBank/DDBJ whole genome shotgun (WGS) entry which is preliminary data.</text>
</comment>
<gene>
    <name evidence="5" type="primary">aaeA_3</name>
    <name evidence="5" type="ORF">BHAOGJBA_5197</name>
</gene>
<protein>
    <submittedName>
        <fullName evidence="5">p-hydroxybenzoic acid efflux pump subunit AaeA</fullName>
    </submittedName>
</protein>
<dbReference type="RefSeq" id="WP_373324177.1">
    <property type="nucleotide sequence ID" value="NZ_BPQO01000030.1"/>
</dbReference>
<evidence type="ECO:0000259" key="4">
    <source>
        <dbReference type="Pfam" id="PF25963"/>
    </source>
</evidence>
<dbReference type="SUPFAM" id="SSF111369">
    <property type="entry name" value="HlyD-like secretion proteins"/>
    <property type="match status" value="1"/>
</dbReference>
<evidence type="ECO:0000313" key="6">
    <source>
        <dbReference type="Proteomes" id="UP001055247"/>
    </source>
</evidence>
<name>A0AAV4ZUV4_9HYPH</name>
<evidence type="ECO:0000259" key="3">
    <source>
        <dbReference type="Pfam" id="PF25917"/>
    </source>
</evidence>
<proteinExistence type="predicted"/>
<evidence type="ECO:0000256" key="2">
    <source>
        <dbReference type="SAM" id="MobiDB-lite"/>
    </source>
</evidence>
<reference evidence="5" key="2">
    <citation type="submission" date="2021-08" db="EMBL/GenBank/DDBJ databases">
        <authorList>
            <person name="Tani A."/>
            <person name="Ola A."/>
            <person name="Ogura Y."/>
            <person name="Katsura K."/>
            <person name="Hayashi T."/>
        </authorList>
    </citation>
    <scope>NUCLEOTIDE SEQUENCE</scope>
    <source>
        <strain evidence="5">DSM 16372</strain>
    </source>
</reference>
<evidence type="ECO:0000256" key="1">
    <source>
        <dbReference type="SAM" id="Coils"/>
    </source>
</evidence>
<accession>A0AAV4ZUV4</accession>
<dbReference type="Pfam" id="PF25917">
    <property type="entry name" value="BSH_RND"/>
    <property type="match status" value="1"/>
</dbReference>
<dbReference type="InterPro" id="IPR058634">
    <property type="entry name" value="AaeA-lik-b-barrel"/>
</dbReference>
<dbReference type="PANTHER" id="PTHR30367">
    <property type="entry name" value="P-HYDROXYBENZOIC ACID EFFLUX PUMP SUBUNIT AAEA-RELATED"/>
    <property type="match status" value="1"/>
</dbReference>
<feature type="coiled-coil region" evidence="1">
    <location>
        <begin position="88"/>
        <end position="162"/>
    </location>
</feature>
<keyword evidence="1" id="KW-0175">Coiled coil</keyword>
<reference evidence="5" key="1">
    <citation type="journal article" date="2016" name="Front. Microbiol.">
        <title>Genome Sequence of the Piezophilic, Mesophilic Sulfate-Reducing Bacterium Desulfovibrio indicus J2T.</title>
        <authorList>
            <person name="Cao J."/>
            <person name="Maignien L."/>
            <person name="Shao Z."/>
            <person name="Alain K."/>
            <person name="Jebbar M."/>
        </authorList>
    </citation>
    <scope>NUCLEOTIDE SEQUENCE</scope>
    <source>
        <strain evidence="5">DSM 16372</strain>
    </source>
</reference>
<dbReference type="PANTHER" id="PTHR30367:SF1">
    <property type="entry name" value="MULTIDRUG RESISTANCE PROTEIN MDTN"/>
    <property type="match status" value="1"/>
</dbReference>
<dbReference type="EMBL" id="BPQO01000030">
    <property type="protein sequence ID" value="GJD91649.1"/>
    <property type="molecule type" value="Genomic_DNA"/>
</dbReference>